<reference evidence="2" key="1">
    <citation type="submission" date="2022-07" db="EMBL/GenBank/DDBJ databases">
        <title>Genome Sequence of Agrocybe chaxingu.</title>
        <authorList>
            <person name="Buettner E."/>
        </authorList>
    </citation>
    <scope>NUCLEOTIDE SEQUENCE</scope>
    <source>
        <strain evidence="2">MP-N11</strain>
    </source>
</reference>
<feature type="region of interest" description="Disordered" evidence="1">
    <location>
        <begin position="256"/>
        <end position="286"/>
    </location>
</feature>
<evidence type="ECO:0000256" key="1">
    <source>
        <dbReference type="SAM" id="MobiDB-lite"/>
    </source>
</evidence>
<feature type="region of interest" description="Disordered" evidence="1">
    <location>
        <begin position="187"/>
        <end position="206"/>
    </location>
</feature>
<feature type="compositionally biased region" description="Basic and acidic residues" evidence="1">
    <location>
        <begin position="187"/>
        <end position="200"/>
    </location>
</feature>
<evidence type="ECO:0000313" key="2">
    <source>
        <dbReference type="EMBL" id="KAJ3514459.1"/>
    </source>
</evidence>
<organism evidence="2 3">
    <name type="scientific">Agrocybe chaxingu</name>
    <dbReference type="NCBI Taxonomy" id="84603"/>
    <lineage>
        <taxon>Eukaryota</taxon>
        <taxon>Fungi</taxon>
        <taxon>Dikarya</taxon>
        <taxon>Basidiomycota</taxon>
        <taxon>Agaricomycotina</taxon>
        <taxon>Agaricomycetes</taxon>
        <taxon>Agaricomycetidae</taxon>
        <taxon>Agaricales</taxon>
        <taxon>Agaricineae</taxon>
        <taxon>Strophariaceae</taxon>
        <taxon>Agrocybe</taxon>
    </lineage>
</organism>
<accession>A0A9W8K7M4</accession>
<sequence>MISTRVRMSDETILTPLGDEADEELFEHSKRYLFGDYNYPCIDVSSESARILIWDEEERVTQRRARGLVLPDQRRERAGCTPETRSASMGRIWCRRGGYLIDHDADRVARASAEPKDVVMNPRHGQHRRPRHRDLAAGETAAVGMEAAPGTRIRSPPSLSRNNSRASASPVLPPDAVDLVVEDKQAAEEDQAYTRRKGEPSTRGSGLRKVYRRGFVVDGGGGQYEEGEVEVEEPGEAGNRRVDAGEENIAERIEEAKEPKKAGQETEWTQETEGVAARSGTPPLHARVQAYHYDDVLGSDNPWA</sequence>
<gene>
    <name evidence="2" type="ORF">NLJ89_g2366</name>
</gene>
<dbReference type="OrthoDB" id="5348404at2759"/>
<feature type="region of interest" description="Disordered" evidence="1">
    <location>
        <begin position="142"/>
        <end position="173"/>
    </location>
</feature>
<evidence type="ECO:0000313" key="3">
    <source>
        <dbReference type="Proteomes" id="UP001148786"/>
    </source>
</evidence>
<comment type="caution">
    <text evidence="2">The sequence shown here is derived from an EMBL/GenBank/DDBJ whole genome shotgun (WGS) entry which is preliminary data.</text>
</comment>
<dbReference type="AlphaFoldDB" id="A0A9W8K7M4"/>
<dbReference type="EMBL" id="JANKHO010000144">
    <property type="protein sequence ID" value="KAJ3514459.1"/>
    <property type="molecule type" value="Genomic_DNA"/>
</dbReference>
<dbReference type="Proteomes" id="UP001148786">
    <property type="component" value="Unassembled WGS sequence"/>
</dbReference>
<proteinExistence type="predicted"/>
<feature type="compositionally biased region" description="Low complexity" evidence="1">
    <location>
        <begin position="154"/>
        <end position="173"/>
    </location>
</feature>
<name>A0A9W8K7M4_9AGAR</name>
<keyword evidence="3" id="KW-1185">Reference proteome</keyword>
<protein>
    <submittedName>
        <fullName evidence="2">Uncharacterized protein</fullName>
    </submittedName>
</protein>